<dbReference type="InterPro" id="IPR045031">
    <property type="entry name" value="DHP_synth-like"/>
</dbReference>
<dbReference type="InterPro" id="IPR006390">
    <property type="entry name" value="DHP_synth_dom"/>
</dbReference>
<keyword evidence="6" id="KW-0479">Metal-binding</keyword>
<evidence type="ECO:0000256" key="2">
    <source>
        <dbReference type="ARBA" id="ARBA00001946"/>
    </source>
</evidence>
<evidence type="ECO:0000259" key="9">
    <source>
        <dbReference type="PROSITE" id="PS50972"/>
    </source>
</evidence>
<evidence type="ECO:0000256" key="7">
    <source>
        <dbReference type="ARBA" id="ARBA00022842"/>
    </source>
</evidence>
<dbReference type="PANTHER" id="PTHR20941">
    <property type="entry name" value="FOLATE SYNTHESIS PROTEINS"/>
    <property type="match status" value="1"/>
</dbReference>
<dbReference type="EMBL" id="CACVAW010000044">
    <property type="protein sequence ID" value="CAA6811221.1"/>
    <property type="molecule type" value="Genomic_DNA"/>
</dbReference>
<keyword evidence="5 10" id="KW-0808">Transferase</keyword>
<proteinExistence type="predicted"/>
<dbReference type="PROSITE" id="PS50972">
    <property type="entry name" value="PTERIN_BINDING"/>
    <property type="match status" value="1"/>
</dbReference>
<dbReference type="GO" id="GO:0004156">
    <property type="term" value="F:dihydropteroate synthase activity"/>
    <property type="evidence" value="ECO:0007669"/>
    <property type="project" value="UniProtKB-EC"/>
</dbReference>
<feature type="domain" description="Pterin-binding" evidence="9">
    <location>
        <begin position="117"/>
        <end position="369"/>
    </location>
</feature>
<dbReference type="SUPFAM" id="SSF51717">
    <property type="entry name" value="Dihydropteroate synthetase-like"/>
    <property type="match status" value="1"/>
</dbReference>
<keyword evidence="8" id="KW-0289">Folate biosynthesis</keyword>
<dbReference type="EC" id="2.5.1.15" evidence="4"/>
<dbReference type="AlphaFoldDB" id="A0A6S6SVY0"/>
<organism evidence="10">
    <name type="scientific">uncultured Campylobacterales bacterium</name>
    <dbReference type="NCBI Taxonomy" id="352960"/>
    <lineage>
        <taxon>Bacteria</taxon>
        <taxon>Pseudomonadati</taxon>
        <taxon>Campylobacterota</taxon>
        <taxon>Epsilonproteobacteria</taxon>
        <taxon>Campylobacterales</taxon>
        <taxon>environmental samples</taxon>
    </lineage>
</organism>
<dbReference type="GO" id="GO:0005829">
    <property type="term" value="C:cytosol"/>
    <property type="evidence" value="ECO:0007669"/>
    <property type="project" value="TreeGrafter"/>
</dbReference>
<dbReference type="NCBIfam" id="TIGR01496">
    <property type="entry name" value="DHPS"/>
    <property type="match status" value="1"/>
</dbReference>
<dbReference type="PANTHER" id="PTHR20941:SF1">
    <property type="entry name" value="FOLIC ACID SYNTHESIS PROTEIN FOL1"/>
    <property type="match status" value="1"/>
</dbReference>
<reference evidence="10" key="1">
    <citation type="submission" date="2020-01" db="EMBL/GenBank/DDBJ databases">
        <authorList>
            <person name="Meier V. D."/>
            <person name="Meier V D."/>
        </authorList>
    </citation>
    <scope>NUCLEOTIDE SEQUENCE</scope>
    <source>
        <strain evidence="10">HLG_WM_MAG_12</strain>
    </source>
</reference>
<evidence type="ECO:0000256" key="1">
    <source>
        <dbReference type="ARBA" id="ARBA00000012"/>
    </source>
</evidence>
<evidence type="ECO:0000256" key="3">
    <source>
        <dbReference type="ARBA" id="ARBA00004763"/>
    </source>
</evidence>
<dbReference type="GO" id="GO:0046656">
    <property type="term" value="P:folic acid biosynthetic process"/>
    <property type="evidence" value="ECO:0007669"/>
    <property type="project" value="UniProtKB-KW"/>
</dbReference>
<keyword evidence="7" id="KW-0460">Magnesium</keyword>
<dbReference type="InterPro" id="IPR011005">
    <property type="entry name" value="Dihydropteroate_synth-like_sf"/>
</dbReference>
<protein>
    <recommendedName>
        <fullName evidence="4">dihydropteroate synthase</fullName>
        <ecNumber evidence="4">2.5.1.15</ecNumber>
    </recommendedName>
</protein>
<dbReference type="InterPro" id="IPR016227">
    <property type="entry name" value="Dihydropteroate_synthase_prd"/>
</dbReference>
<evidence type="ECO:0000256" key="5">
    <source>
        <dbReference type="ARBA" id="ARBA00022679"/>
    </source>
</evidence>
<evidence type="ECO:0000256" key="4">
    <source>
        <dbReference type="ARBA" id="ARBA00012458"/>
    </source>
</evidence>
<dbReference type="InterPro" id="IPR000489">
    <property type="entry name" value="Pterin-binding_dom"/>
</dbReference>
<comment type="pathway">
    <text evidence="3">Cofactor biosynthesis; tetrahydrofolate biosynthesis; 7,8-dihydrofolate from 2-amino-4-hydroxy-6-hydroxymethyl-7,8-dihydropteridine diphosphate and 4-aminobenzoate: step 1/2.</text>
</comment>
<name>A0A6S6SVY0_9BACT</name>
<dbReference type="GO" id="GO:0046872">
    <property type="term" value="F:metal ion binding"/>
    <property type="evidence" value="ECO:0007669"/>
    <property type="project" value="UniProtKB-KW"/>
</dbReference>
<dbReference type="Gene3D" id="3.20.20.20">
    <property type="entry name" value="Dihydropteroate synthase-like"/>
    <property type="match status" value="1"/>
</dbReference>
<evidence type="ECO:0000313" key="10">
    <source>
        <dbReference type="EMBL" id="CAA6811221.1"/>
    </source>
</evidence>
<comment type="catalytic activity">
    <reaction evidence="1">
        <text>(7,8-dihydropterin-6-yl)methyl diphosphate + 4-aminobenzoate = 7,8-dihydropteroate + diphosphate</text>
        <dbReference type="Rhea" id="RHEA:19949"/>
        <dbReference type="ChEBI" id="CHEBI:17836"/>
        <dbReference type="ChEBI" id="CHEBI:17839"/>
        <dbReference type="ChEBI" id="CHEBI:33019"/>
        <dbReference type="ChEBI" id="CHEBI:72950"/>
        <dbReference type="EC" id="2.5.1.15"/>
    </reaction>
</comment>
<evidence type="ECO:0000256" key="8">
    <source>
        <dbReference type="ARBA" id="ARBA00022909"/>
    </source>
</evidence>
<sequence length="375" mass="41825">MIMYEIDSGVEKILQSVGTTKEGISIIKQKAYIHKIYIKDIKTGAANILKQDALSVGADVGVSEACVFCGEEYTDAILLATPAQLKKLVKKEKLQPFGLRNLSIYMNELLKAKTYENKIMGVINANDDSFFDSSRLKGDDAVKKINTMIQEGANIIDIGAVSSAPNSKLVNEDEELLRIKPIIDEIYKQKLYEKAELSVDSYSPKVVKYTLDRGFKIVNDITGLKNDEIARLASEYKAKVVIMHMQNNPSNMQDNPEYKDAVNDVSEFFKSRLAKANEFGIKDVILDVGIGFGKTLEHNISLIKSLAHFRSFGCELLIGGSRKSMIDKIVSCKPEDRLPGTLSLHIKALENGANILRVHDVKEHYQALKVYESLK</sequence>
<dbReference type="GO" id="GO:0046654">
    <property type="term" value="P:tetrahydrofolate biosynthetic process"/>
    <property type="evidence" value="ECO:0007669"/>
    <property type="project" value="TreeGrafter"/>
</dbReference>
<dbReference type="PROSITE" id="PS00793">
    <property type="entry name" value="DHPS_2"/>
    <property type="match status" value="1"/>
</dbReference>
<accession>A0A6S6SVY0</accession>
<comment type="cofactor">
    <cofactor evidence="2">
        <name>Mg(2+)</name>
        <dbReference type="ChEBI" id="CHEBI:18420"/>
    </cofactor>
</comment>
<gene>
    <name evidence="10" type="ORF">HELGO_WM6413</name>
</gene>
<dbReference type="CDD" id="cd00739">
    <property type="entry name" value="DHPS"/>
    <property type="match status" value="1"/>
</dbReference>
<evidence type="ECO:0000256" key="6">
    <source>
        <dbReference type="ARBA" id="ARBA00022723"/>
    </source>
</evidence>
<dbReference type="PIRSF" id="PIRSF000501">
    <property type="entry name" value="DHPS_Campy_prd"/>
    <property type="match status" value="1"/>
</dbReference>
<dbReference type="Pfam" id="PF00809">
    <property type="entry name" value="Pterin_bind"/>
    <property type="match status" value="1"/>
</dbReference>